<comment type="caution">
    <text evidence="4">The sequence shown here is derived from an EMBL/GenBank/DDBJ whole genome shotgun (WGS) entry which is preliminary data.</text>
</comment>
<gene>
    <name evidence="4" type="ORF">GGU10DRAFT_436033</name>
</gene>
<comment type="similarity">
    <text evidence="1">Belongs to the NmrA-type oxidoreductase family.</text>
</comment>
<keyword evidence="2" id="KW-0521">NADP</keyword>
<dbReference type="GO" id="GO:0005634">
    <property type="term" value="C:nucleus"/>
    <property type="evidence" value="ECO:0007669"/>
    <property type="project" value="TreeGrafter"/>
</dbReference>
<protein>
    <recommendedName>
        <fullName evidence="3">NmrA-like domain-containing protein</fullName>
    </recommendedName>
</protein>
<reference evidence="4" key="1">
    <citation type="submission" date="2022-08" db="EMBL/GenBank/DDBJ databases">
        <authorList>
            <consortium name="DOE Joint Genome Institute"/>
            <person name="Min B."/>
            <person name="Riley R."/>
            <person name="Sierra-Patev S."/>
            <person name="Naranjo-Ortiz M."/>
            <person name="Looney B."/>
            <person name="Konkel Z."/>
            <person name="Slot J.C."/>
            <person name="Sakamoto Y."/>
            <person name="Steenwyk J.L."/>
            <person name="Rokas A."/>
            <person name="Carro J."/>
            <person name="Camarero S."/>
            <person name="Ferreira P."/>
            <person name="Molpeceres G."/>
            <person name="Ruiz-Duenas F.J."/>
            <person name="Serrano A."/>
            <person name="Henrissat B."/>
            <person name="Drula E."/>
            <person name="Hughes K.W."/>
            <person name="Mata J.L."/>
            <person name="Ishikawa N.K."/>
            <person name="Vargas-Isla R."/>
            <person name="Ushijima S."/>
            <person name="Smith C.A."/>
            <person name="Ahrendt S."/>
            <person name="Andreopoulos W."/>
            <person name="He G."/>
            <person name="Labutti K."/>
            <person name="Lipzen A."/>
            <person name="Ng V."/>
            <person name="Sandor L."/>
            <person name="Barry K."/>
            <person name="Martinez A.T."/>
            <person name="Xiao Y."/>
            <person name="Gibbons J.G."/>
            <person name="Terashima K."/>
            <person name="Hibbett D.S."/>
            <person name="Grigoriev I.V."/>
        </authorList>
    </citation>
    <scope>NUCLEOTIDE SEQUENCE</scope>
    <source>
        <strain evidence="4">TFB10291</strain>
    </source>
</reference>
<dbReference type="PANTHER" id="PTHR42748:SF14">
    <property type="entry name" value="SNOAL-LIKE DOMAIN-CONTAINING PROTEIN"/>
    <property type="match status" value="1"/>
</dbReference>
<feature type="domain" description="NmrA-like" evidence="3">
    <location>
        <begin position="4"/>
        <end position="119"/>
    </location>
</feature>
<evidence type="ECO:0000313" key="4">
    <source>
        <dbReference type="EMBL" id="KAJ3783349.1"/>
    </source>
</evidence>
<organism evidence="4 5">
    <name type="scientific">Lentinula aff. detonsa</name>
    <dbReference type="NCBI Taxonomy" id="2804958"/>
    <lineage>
        <taxon>Eukaryota</taxon>
        <taxon>Fungi</taxon>
        <taxon>Dikarya</taxon>
        <taxon>Basidiomycota</taxon>
        <taxon>Agaricomycotina</taxon>
        <taxon>Agaricomycetes</taxon>
        <taxon>Agaricomycetidae</taxon>
        <taxon>Agaricales</taxon>
        <taxon>Marasmiineae</taxon>
        <taxon>Omphalotaceae</taxon>
        <taxon>Lentinula</taxon>
    </lineage>
</organism>
<evidence type="ECO:0000313" key="5">
    <source>
        <dbReference type="Proteomes" id="UP001163798"/>
    </source>
</evidence>
<dbReference type="SUPFAM" id="SSF51735">
    <property type="entry name" value="NAD(P)-binding Rossmann-fold domains"/>
    <property type="match status" value="1"/>
</dbReference>
<evidence type="ECO:0000256" key="2">
    <source>
        <dbReference type="ARBA" id="ARBA00022857"/>
    </source>
</evidence>
<evidence type="ECO:0000259" key="3">
    <source>
        <dbReference type="Pfam" id="PF05368"/>
    </source>
</evidence>
<dbReference type="EMBL" id="MU793424">
    <property type="protein sequence ID" value="KAJ3783349.1"/>
    <property type="molecule type" value="Genomic_DNA"/>
</dbReference>
<dbReference type="AlphaFoldDB" id="A0AA38NKY4"/>
<dbReference type="Proteomes" id="UP001163798">
    <property type="component" value="Unassembled WGS sequence"/>
</dbReference>
<dbReference type="PANTHER" id="PTHR42748">
    <property type="entry name" value="NITROGEN METABOLITE REPRESSION PROTEIN NMRA FAMILY MEMBER"/>
    <property type="match status" value="1"/>
</dbReference>
<dbReference type="Pfam" id="PF05368">
    <property type="entry name" value="NmrA"/>
    <property type="match status" value="1"/>
</dbReference>
<dbReference type="Gene3D" id="3.40.50.720">
    <property type="entry name" value="NAD(P)-binding Rossmann-like Domain"/>
    <property type="match status" value="1"/>
</dbReference>
<dbReference type="InterPro" id="IPR036291">
    <property type="entry name" value="NAD(P)-bd_dom_sf"/>
</dbReference>
<sequence length="157" mass="17133">MIDKKLILVIGATGAQGMPVISALLAKHDGKPSPYSVRALTRDPKSRQAQALASLGAQLFEGRYDDMDCLSAAYEGCYGVFVNTDTSSTGQKTEIYAAIEIFEQAHRIPEMRHFIWRSLDYSSKVNAICGCSSCSIQLLLRSSGVMIQSTRQLLPLA</sequence>
<dbReference type="InterPro" id="IPR008030">
    <property type="entry name" value="NmrA-like"/>
</dbReference>
<dbReference type="InterPro" id="IPR051164">
    <property type="entry name" value="NmrA-like_oxidored"/>
</dbReference>
<accession>A0AA38NKY4</accession>
<evidence type="ECO:0000256" key="1">
    <source>
        <dbReference type="ARBA" id="ARBA00006328"/>
    </source>
</evidence>
<keyword evidence="5" id="KW-1185">Reference proteome</keyword>
<proteinExistence type="inferred from homology"/>
<name>A0AA38NKY4_9AGAR</name>